<reference evidence="1 2" key="1">
    <citation type="submission" date="2019-03" db="EMBL/GenBank/DDBJ databases">
        <title>First draft genome of Liparis tanakae, snailfish: a comprehensive survey of snailfish specific genes.</title>
        <authorList>
            <person name="Kim W."/>
            <person name="Song I."/>
            <person name="Jeong J.-H."/>
            <person name="Kim D."/>
            <person name="Kim S."/>
            <person name="Ryu S."/>
            <person name="Song J.Y."/>
            <person name="Lee S.K."/>
        </authorList>
    </citation>
    <scope>NUCLEOTIDE SEQUENCE [LARGE SCALE GENOMIC DNA]</scope>
    <source>
        <tissue evidence="1">Muscle</tissue>
    </source>
</reference>
<protein>
    <submittedName>
        <fullName evidence="1">Uncharacterized protein</fullName>
    </submittedName>
</protein>
<sequence length="220" mass="23773">MIAKCDTEMQHLTKTSRAAKELLKRCSLRQGKREERNGGRASCSVMLGILKLGTPQMVENRLPDAHVAAGGTEVIQRTDPYTVSQAKLRRSPAGGVTSLWQNVPPPVSGIALLVGSRMAMNPQGEVYFLDTDWISAELHGLHIPSIRVLLRHGVSIRHVIPVVTRSPGSMLVCLVKIPEVNSSATTLEPCRWSTASVLQRTTGSPGGNALFIGSEKASEM</sequence>
<dbReference type="EMBL" id="SRLO01001046">
    <property type="protein sequence ID" value="TNN42305.1"/>
    <property type="molecule type" value="Genomic_DNA"/>
</dbReference>
<keyword evidence="2" id="KW-1185">Reference proteome</keyword>
<evidence type="ECO:0000313" key="1">
    <source>
        <dbReference type="EMBL" id="TNN42305.1"/>
    </source>
</evidence>
<gene>
    <name evidence="1" type="ORF">EYF80_047518</name>
</gene>
<dbReference type="Proteomes" id="UP000314294">
    <property type="component" value="Unassembled WGS sequence"/>
</dbReference>
<accession>A0A4Z2FN35</accession>
<organism evidence="1 2">
    <name type="scientific">Liparis tanakae</name>
    <name type="common">Tanaka's snailfish</name>
    <dbReference type="NCBI Taxonomy" id="230148"/>
    <lineage>
        <taxon>Eukaryota</taxon>
        <taxon>Metazoa</taxon>
        <taxon>Chordata</taxon>
        <taxon>Craniata</taxon>
        <taxon>Vertebrata</taxon>
        <taxon>Euteleostomi</taxon>
        <taxon>Actinopterygii</taxon>
        <taxon>Neopterygii</taxon>
        <taxon>Teleostei</taxon>
        <taxon>Neoteleostei</taxon>
        <taxon>Acanthomorphata</taxon>
        <taxon>Eupercaria</taxon>
        <taxon>Perciformes</taxon>
        <taxon>Cottioidei</taxon>
        <taxon>Cottales</taxon>
        <taxon>Liparidae</taxon>
        <taxon>Liparis</taxon>
    </lineage>
</organism>
<name>A0A4Z2FN35_9TELE</name>
<proteinExistence type="predicted"/>
<dbReference type="AlphaFoldDB" id="A0A4Z2FN35"/>
<evidence type="ECO:0000313" key="2">
    <source>
        <dbReference type="Proteomes" id="UP000314294"/>
    </source>
</evidence>
<comment type="caution">
    <text evidence="1">The sequence shown here is derived from an EMBL/GenBank/DDBJ whole genome shotgun (WGS) entry which is preliminary data.</text>
</comment>